<proteinExistence type="predicted"/>
<sequence>MLENVPYENLFRAAADDVARQELHPGQSIPGIWTLTKETPTNVLVVAIVAGALSRIAQARGLEFEPLLRRYVDLSVKVPFRAVGAPDLIAKAHLQDVSRVAAEERANEARRLRVVKN</sequence>
<dbReference type="Proteomes" id="UP000222485">
    <property type="component" value="Genome"/>
</dbReference>
<gene>
    <name evidence="1" type="ORF">Ccr32_gp125</name>
</gene>
<name>A0A1V0EDQ2_9CAUD</name>
<organism evidence="1 2">
    <name type="scientific">Caulobacter phage Ccr32</name>
    <dbReference type="NCBI Taxonomy" id="1959738"/>
    <lineage>
        <taxon>Viruses</taxon>
        <taxon>Duplodnaviria</taxon>
        <taxon>Heunggongvirae</taxon>
        <taxon>Uroviricota</taxon>
        <taxon>Caudoviricetes</taxon>
        <taxon>Jeanschmidtviridae</taxon>
        <taxon>Shapirovirus</taxon>
        <taxon>Shapirovirus cbk</taxon>
    </lineage>
</organism>
<dbReference type="EMBL" id="KY555146">
    <property type="protein sequence ID" value="ARB15043.1"/>
    <property type="molecule type" value="Genomic_DNA"/>
</dbReference>
<evidence type="ECO:0000313" key="2">
    <source>
        <dbReference type="Proteomes" id="UP000222485"/>
    </source>
</evidence>
<evidence type="ECO:0000313" key="1">
    <source>
        <dbReference type="EMBL" id="ARB15043.1"/>
    </source>
</evidence>
<reference evidence="2" key="1">
    <citation type="journal article" date="2017" name="Curr. Microbiol.">
        <title>Genomic Diversity of Type B3 Bacteriophages of Caulobacter crescentus.</title>
        <authorList>
            <person name="Ash K.T."/>
            <person name="Drake K.M."/>
            <person name="Gibbs W.S."/>
            <person name="Ely B."/>
        </authorList>
    </citation>
    <scope>NUCLEOTIDE SEQUENCE [LARGE SCALE GENOMIC DNA]</scope>
</reference>
<accession>A0A1V0EDQ2</accession>
<protein>
    <submittedName>
        <fullName evidence="1">Uncharacterized protein</fullName>
    </submittedName>
</protein>